<accession>A0AAV5SD98</accession>
<evidence type="ECO:0000256" key="2">
    <source>
        <dbReference type="SAM" id="Phobius"/>
    </source>
</evidence>
<proteinExistence type="inferred from homology"/>
<feature type="non-terminal residue" evidence="3">
    <location>
        <position position="1"/>
    </location>
</feature>
<evidence type="ECO:0000313" key="4">
    <source>
        <dbReference type="Proteomes" id="UP001432027"/>
    </source>
</evidence>
<evidence type="ECO:0000313" key="3">
    <source>
        <dbReference type="EMBL" id="GMS80885.1"/>
    </source>
</evidence>
<feature type="transmembrane region" description="Helical" evidence="2">
    <location>
        <begin position="42"/>
        <end position="64"/>
    </location>
</feature>
<keyword evidence="2" id="KW-0812">Transmembrane</keyword>
<dbReference type="Pfam" id="PF03125">
    <property type="entry name" value="Sre"/>
    <property type="match status" value="1"/>
</dbReference>
<comment type="caution">
    <text evidence="3">The sequence shown here is derived from an EMBL/GenBank/DDBJ whole genome shotgun (WGS) entry which is preliminary data.</text>
</comment>
<feature type="non-terminal residue" evidence="3">
    <location>
        <position position="86"/>
    </location>
</feature>
<dbReference type="Proteomes" id="UP001432027">
    <property type="component" value="Unassembled WGS sequence"/>
</dbReference>
<evidence type="ECO:0000256" key="1">
    <source>
        <dbReference type="ARBA" id="ARBA00006803"/>
    </source>
</evidence>
<gene>
    <name evidence="3" type="ORF">PENTCL1PPCAC_3060</name>
</gene>
<dbReference type="InterPro" id="IPR004151">
    <property type="entry name" value="7TM_GPCR_serpentine_rcpt_Sre"/>
</dbReference>
<dbReference type="PANTHER" id="PTHR47521">
    <property type="entry name" value="SERPENTINE RECEPTOR, CLASS E (EPSILON)-RELATED"/>
    <property type="match status" value="1"/>
</dbReference>
<reference evidence="3" key="1">
    <citation type="submission" date="2023-10" db="EMBL/GenBank/DDBJ databases">
        <title>Genome assembly of Pristionchus species.</title>
        <authorList>
            <person name="Yoshida K."/>
            <person name="Sommer R.J."/>
        </authorList>
    </citation>
    <scope>NUCLEOTIDE SEQUENCE</scope>
    <source>
        <strain evidence="3">RS0144</strain>
    </source>
</reference>
<name>A0AAV5SD98_9BILA</name>
<dbReference type="PANTHER" id="PTHR47521:SF7">
    <property type="entry name" value="SERPENTINE RECEPTOR CLASS EPSILON-6"/>
    <property type="match status" value="1"/>
</dbReference>
<dbReference type="InterPro" id="IPR052860">
    <property type="entry name" value="NRL-GPCR1"/>
</dbReference>
<protein>
    <recommendedName>
        <fullName evidence="5">G protein-coupled receptor</fullName>
    </recommendedName>
</protein>
<keyword evidence="4" id="KW-1185">Reference proteome</keyword>
<keyword evidence="2" id="KW-1133">Transmembrane helix</keyword>
<sequence>FFFTFIYNSRHLDSLSKTKISHTSYTVGRSFQIRENIMLMKFILRFIIPSAVVASPCFICFAFNEYGPEDWLLSRSIAYAVWDLFF</sequence>
<comment type="similarity">
    <text evidence="1">Belongs to the nematode receptor-like protein sre family.</text>
</comment>
<evidence type="ECO:0008006" key="5">
    <source>
        <dbReference type="Google" id="ProtNLM"/>
    </source>
</evidence>
<keyword evidence="2" id="KW-0472">Membrane</keyword>
<dbReference type="GO" id="GO:0007606">
    <property type="term" value="P:sensory perception of chemical stimulus"/>
    <property type="evidence" value="ECO:0007669"/>
    <property type="project" value="InterPro"/>
</dbReference>
<organism evidence="3 4">
    <name type="scientific">Pristionchus entomophagus</name>
    <dbReference type="NCBI Taxonomy" id="358040"/>
    <lineage>
        <taxon>Eukaryota</taxon>
        <taxon>Metazoa</taxon>
        <taxon>Ecdysozoa</taxon>
        <taxon>Nematoda</taxon>
        <taxon>Chromadorea</taxon>
        <taxon>Rhabditida</taxon>
        <taxon>Rhabditina</taxon>
        <taxon>Diplogasteromorpha</taxon>
        <taxon>Diplogasteroidea</taxon>
        <taxon>Neodiplogasteridae</taxon>
        <taxon>Pristionchus</taxon>
    </lineage>
</organism>
<dbReference type="EMBL" id="BTSX01000001">
    <property type="protein sequence ID" value="GMS80885.1"/>
    <property type="molecule type" value="Genomic_DNA"/>
</dbReference>
<dbReference type="GO" id="GO:0016020">
    <property type="term" value="C:membrane"/>
    <property type="evidence" value="ECO:0007669"/>
    <property type="project" value="InterPro"/>
</dbReference>
<dbReference type="AlphaFoldDB" id="A0AAV5SD98"/>